<sequence>MQVSEVRRFSSDSAMDPEAMHGRRDAIEPRLRGSPRRWHVYCAESVTEVLCGILLIIIVYTEGEVAADGSEITEQTLNFLFLASSISGLKYIALRFIPAACVGTTERLPDDLGPISAWSRIATDRRRARARAWSIPLVAVVCAFLCLAVFLWTSAQGIAAVHLSAVMGVNVFITLESFVAAAVGCRHGYREVFPDAEIVKPAKYRELARCCAGGRCDAKCAICLQDFVPSDSAVRLPCNHIFHTECVGKWMSRGHGCPYRCGRPPSGPVSA</sequence>
<keyword evidence="3" id="KW-1133">Transmembrane helix</keyword>
<evidence type="ECO:0000256" key="2">
    <source>
        <dbReference type="SAM" id="MobiDB-lite"/>
    </source>
</evidence>
<gene>
    <name evidence="5" type="ORF">AAND1436_LOCUS21936</name>
</gene>
<dbReference type="SUPFAM" id="SSF57850">
    <property type="entry name" value="RING/U-box"/>
    <property type="match status" value="1"/>
</dbReference>
<accession>A0A7S2GCT7</accession>
<feature type="transmembrane region" description="Helical" evidence="3">
    <location>
        <begin position="158"/>
        <end position="183"/>
    </location>
</feature>
<organism evidence="5">
    <name type="scientific">Alexandrium andersonii</name>
    <dbReference type="NCBI Taxonomy" id="327968"/>
    <lineage>
        <taxon>Eukaryota</taxon>
        <taxon>Sar</taxon>
        <taxon>Alveolata</taxon>
        <taxon>Dinophyceae</taxon>
        <taxon>Gonyaulacales</taxon>
        <taxon>Pyrocystaceae</taxon>
        <taxon>Alexandrium</taxon>
    </lineage>
</organism>
<dbReference type="InterPro" id="IPR051826">
    <property type="entry name" value="E3_ubiquitin-ligase_domain"/>
</dbReference>
<dbReference type="AlphaFoldDB" id="A0A7S2GCT7"/>
<evidence type="ECO:0000256" key="3">
    <source>
        <dbReference type="SAM" id="Phobius"/>
    </source>
</evidence>
<feature type="compositionally biased region" description="Basic and acidic residues" evidence="2">
    <location>
        <begin position="1"/>
        <end position="10"/>
    </location>
</feature>
<feature type="domain" description="RING-type" evidence="4">
    <location>
        <begin position="220"/>
        <end position="258"/>
    </location>
</feature>
<feature type="transmembrane region" description="Helical" evidence="3">
    <location>
        <begin position="79"/>
        <end position="97"/>
    </location>
</feature>
<evidence type="ECO:0000259" key="4">
    <source>
        <dbReference type="PROSITE" id="PS50089"/>
    </source>
</evidence>
<feature type="transmembrane region" description="Helical" evidence="3">
    <location>
        <begin position="38"/>
        <end position="59"/>
    </location>
</feature>
<dbReference type="EMBL" id="HBGQ01044774">
    <property type="protein sequence ID" value="CAD9441217.1"/>
    <property type="molecule type" value="Transcribed_RNA"/>
</dbReference>
<dbReference type="GO" id="GO:0061630">
    <property type="term" value="F:ubiquitin protein ligase activity"/>
    <property type="evidence" value="ECO:0007669"/>
    <property type="project" value="TreeGrafter"/>
</dbReference>
<dbReference type="SMART" id="SM00184">
    <property type="entry name" value="RING"/>
    <property type="match status" value="1"/>
</dbReference>
<keyword evidence="1" id="KW-0862">Zinc</keyword>
<dbReference type="GO" id="GO:0006511">
    <property type="term" value="P:ubiquitin-dependent protein catabolic process"/>
    <property type="evidence" value="ECO:0007669"/>
    <property type="project" value="TreeGrafter"/>
</dbReference>
<keyword evidence="3" id="KW-0472">Membrane</keyword>
<keyword evidence="1" id="KW-0479">Metal-binding</keyword>
<dbReference type="PANTHER" id="PTHR22765:SF350">
    <property type="entry name" value="GB|AAD18119.1-RELATED"/>
    <property type="match status" value="1"/>
</dbReference>
<dbReference type="PROSITE" id="PS50089">
    <property type="entry name" value="ZF_RING_2"/>
    <property type="match status" value="1"/>
</dbReference>
<dbReference type="InterPro" id="IPR013083">
    <property type="entry name" value="Znf_RING/FYVE/PHD"/>
</dbReference>
<dbReference type="PANTHER" id="PTHR22765">
    <property type="entry name" value="RING FINGER AND PROTEASE ASSOCIATED DOMAIN-CONTAINING"/>
    <property type="match status" value="1"/>
</dbReference>
<evidence type="ECO:0000313" key="5">
    <source>
        <dbReference type="EMBL" id="CAD9441217.1"/>
    </source>
</evidence>
<dbReference type="GO" id="GO:0008270">
    <property type="term" value="F:zinc ion binding"/>
    <property type="evidence" value="ECO:0007669"/>
    <property type="project" value="UniProtKB-KW"/>
</dbReference>
<keyword evidence="1" id="KW-0863">Zinc-finger</keyword>
<evidence type="ECO:0000256" key="1">
    <source>
        <dbReference type="PROSITE-ProRule" id="PRU00175"/>
    </source>
</evidence>
<reference evidence="5" key="1">
    <citation type="submission" date="2021-01" db="EMBL/GenBank/DDBJ databases">
        <authorList>
            <person name="Corre E."/>
            <person name="Pelletier E."/>
            <person name="Niang G."/>
            <person name="Scheremetjew M."/>
            <person name="Finn R."/>
            <person name="Kale V."/>
            <person name="Holt S."/>
            <person name="Cochrane G."/>
            <person name="Meng A."/>
            <person name="Brown T."/>
            <person name="Cohen L."/>
        </authorList>
    </citation>
    <scope>NUCLEOTIDE SEQUENCE</scope>
    <source>
        <strain evidence="5">CCMP2222</strain>
    </source>
</reference>
<dbReference type="GO" id="GO:0016020">
    <property type="term" value="C:membrane"/>
    <property type="evidence" value="ECO:0007669"/>
    <property type="project" value="TreeGrafter"/>
</dbReference>
<feature type="transmembrane region" description="Helical" evidence="3">
    <location>
        <begin position="133"/>
        <end position="152"/>
    </location>
</feature>
<dbReference type="Gene3D" id="3.30.40.10">
    <property type="entry name" value="Zinc/RING finger domain, C3HC4 (zinc finger)"/>
    <property type="match status" value="1"/>
</dbReference>
<feature type="region of interest" description="Disordered" evidence="2">
    <location>
        <begin position="1"/>
        <end position="26"/>
    </location>
</feature>
<keyword evidence="3" id="KW-0812">Transmembrane</keyword>
<dbReference type="Pfam" id="PF13639">
    <property type="entry name" value="zf-RING_2"/>
    <property type="match status" value="1"/>
</dbReference>
<dbReference type="InterPro" id="IPR001841">
    <property type="entry name" value="Znf_RING"/>
</dbReference>
<name>A0A7S2GCT7_9DINO</name>
<proteinExistence type="predicted"/>
<protein>
    <recommendedName>
        <fullName evidence="4">RING-type domain-containing protein</fullName>
    </recommendedName>
</protein>